<dbReference type="Pfam" id="PF11316">
    <property type="entry name" value="Rhamno_transf"/>
    <property type="match status" value="1"/>
</dbReference>
<dbReference type="InterPro" id="IPR021466">
    <property type="entry name" value="Put_rhamnosyl_transferase"/>
</dbReference>
<dbReference type="GO" id="GO:0016740">
    <property type="term" value="F:transferase activity"/>
    <property type="evidence" value="ECO:0007669"/>
    <property type="project" value="UniProtKB-KW"/>
</dbReference>
<evidence type="ECO:0000313" key="2">
    <source>
        <dbReference type="Proteomes" id="UP001142175"/>
    </source>
</evidence>
<accession>A0A9X2P802</accession>
<gene>
    <name evidence="1" type="ORF">NU887_07345</name>
</gene>
<sequence>MKEEFRHFVFTRVNLGYKDRIGKIKKDLFNEESWLEYRFDIFYNTCLPAMMNQTNQKFAWFIYLDIETPQKFIDAVNNKIEGKSNMKVLLKAGSFGSVLQHAKDSIMEYGGENSDYLITTRIDSDDMVHFDYVNEIQKRFKNQNYTSINFNKGLVYDLRLKILGTAINKSNPFISVIEKFDSFESIKTVFHIEHSKFIFEKERIEIKSGERMWAMTIHDLNIDTNFYGNPKLFSFSEKINGFHFSFLNRAPLSTKFNYKRVFYKKQLKKVIPYVLKKLKLNG</sequence>
<keyword evidence="2" id="KW-1185">Reference proteome</keyword>
<evidence type="ECO:0000313" key="1">
    <source>
        <dbReference type="EMBL" id="MCR9014849.1"/>
    </source>
</evidence>
<dbReference type="AlphaFoldDB" id="A0A9X2P802"/>
<protein>
    <submittedName>
        <fullName evidence="1">Rhamnosyl transferase</fullName>
    </submittedName>
</protein>
<dbReference type="RefSeq" id="WP_258422727.1">
    <property type="nucleotide sequence ID" value="NZ_JANSUY010000003.1"/>
</dbReference>
<name>A0A9X2P802_9BACT</name>
<proteinExistence type="predicted"/>
<comment type="caution">
    <text evidence="1">The sequence shown here is derived from an EMBL/GenBank/DDBJ whole genome shotgun (WGS) entry which is preliminary data.</text>
</comment>
<dbReference type="Proteomes" id="UP001142175">
    <property type="component" value="Unassembled WGS sequence"/>
</dbReference>
<organism evidence="1 2">
    <name type="scientific">Aquiflexum gelatinilyticum</name>
    <dbReference type="NCBI Taxonomy" id="2961943"/>
    <lineage>
        <taxon>Bacteria</taxon>
        <taxon>Pseudomonadati</taxon>
        <taxon>Bacteroidota</taxon>
        <taxon>Cytophagia</taxon>
        <taxon>Cytophagales</taxon>
        <taxon>Cyclobacteriaceae</taxon>
        <taxon>Aquiflexum</taxon>
    </lineage>
</organism>
<reference evidence="1" key="1">
    <citation type="submission" date="2022-08" db="EMBL/GenBank/DDBJ databases">
        <authorList>
            <person name="Zhang D."/>
        </authorList>
    </citation>
    <scope>NUCLEOTIDE SEQUENCE</scope>
    <source>
        <strain evidence="1">XJ19-11</strain>
    </source>
</reference>
<keyword evidence="1" id="KW-0808">Transferase</keyword>
<dbReference type="EMBL" id="JANSUY010000003">
    <property type="protein sequence ID" value="MCR9014849.1"/>
    <property type="molecule type" value="Genomic_DNA"/>
</dbReference>